<gene>
    <name evidence="2" type="ORF">Tci_929402</name>
</gene>
<feature type="non-terminal residue" evidence="2">
    <location>
        <position position="70"/>
    </location>
</feature>
<accession>A0A699XE43</accession>
<proteinExistence type="predicted"/>
<feature type="non-terminal residue" evidence="2">
    <location>
        <position position="1"/>
    </location>
</feature>
<sequence>QEEGVAATCPHVVKERCKWGHDGVDTNGPSKVLRRDHANPRPIESTHRGKSLAAIELGMRSTRLVLASQG</sequence>
<name>A0A699XE43_TANCI</name>
<reference evidence="2" key="1">
    <citation type="journal article" date="2019" name="Sci. Rep.">
        <title>Draft genome of Tanacetum cinerariifolium, the natural source of mosquito coil.</title>
        <authorList>
            <person name="Yamashiro T."/>
            <person name="Shiraishi A."/>
            <person name="Satake H."/>
            <person name="Nakayama K."/>
        </authorList>
    </citation>
    <scope>NUCLEOTIDE SEQUENCE</scope>
</reference>
<dbReference type="AlphaFoldDB" id="A0A699XE43"/>
<feature type="compositionally biased region" description="Basic and acidic residues" evidence="1">
    <location>
        <begin position="33"/>
        <end position="47"/>
    </location>
</feature>
<comment type="caution">
    <text evidence="2">The sequence shown here is derived from an EMBL/GenBank/DDBJ whole genome shotgun (WGS) entry which is preliminary data.</text>
</comment>
<dbReference type="EMBL" id="BKCJ011840981">
    <property type="protein sequence ID" value="GFD57433.1"/>
    <property type="molecule type" value="Genomic_DNA"/>
</dbReference>
<protein>
    <submittedName>
        <fullName evidence="2">Uncharacterized protein</fullName>
    </submittedName>
</protein>
<evidence type="ECO:0000313" key="2">
    <source>
        <dbReference type="EMBL" id="GFD57433.1"/>
    </source>
</evidence>
<feature type="region of interest" description="Disordered" evidence="1">
    <location>
        <begin position="20"/>
        <end position="47"/>
    </location>
</feature>
<evidence type="ECO:0000256" key="1">
    <source>
        <dbReference type="SAM" id="MobiDB-lite"/>
    </source>
</evidence>
<organism evidence="2">
    <name type="scientific">Tanacetum cinerariifolium</name>
    <name type="common">Dalmatian daisy</name>
    <name type="synonym">Chrysanthemum cinerariifolium</name>
    <dbReference type="NCBI Taxonomy" id="118510"/>
    <lineage>
        <taxon>Eukaryota</taxon>
        <taxon>Viridiplantae</taxon>
        <taxon>Streptophyta</taxon>
        <taxon>Embryophyta</taxon>
        <taxon>Tracheophyta</taxon>
        <taxon>Spermatophyta</taxon>
        <taxon>Magnoliopsida</taxon>
        <taxon>eudicotyledons</taxon>
        <taxon>Gunneridae</taxon>
        <taxon>Pentapetalae</taxon>
        <taxon>asterids</taxon>
        <taxon>campanulids</taxon>
        <taxon>Asterales</taxon>
        <taxon>Asteraceae</taxon>
        <taxon>Asteroideae</taxon>
        <taxon>Anthemideae</taxon>
        <taxon>Anthemidinae</taxon>
        <taxon>Tanacetum</taxon>
    </lineage>
</organism>